<dbReference type="AlphaFoldDB" id="A0A5J4SSJ7"/>
<dbReference type="PROSITE" id="PS51257">
    <property type="entry name" value="PROKAR_LIPOPROTEIN"/>
    <property type="match status" value="1"/>
</dbReference>
<dbReference type="Gene3D" id="2.160.20.110">
    <property type="match status" value="1"/>
</dbReference>
<evidence type="ECO:0000313" key="1">
    <source>
        <dbReference type="EMBL" id="KAA6348812.1"/>
    </source>
</evidence>
<evidence type="ECO:0008006" key="2">
    <source>
        <dbReference type="Google" id="ProtNLM"/>
    </source>
</evidence>
<dbReference type="CDD" id="cd13120">
    <property type="entry name" value="BF2867_like_N"/>
    <property type="match status" value="1"/>
</dbReference>
<name>A0A5J4SSJ7_9ZZZZ</name>
<dbReference type="EMBL" id="SNRY01000060">
    <property type="protein sequence ID" value="KAA6348812.1"/>
    <property type="molecule type" value="Genomic_DNA"/>
</dbReference>
<dbReference type="Pfam" id="PF13149">
    <property type="entry name" value="Mfa_like_1"/>
    <property type="match status" value="1"/>
</dbReference>
<sequence>MKKNMIFPAILLFLFAGCSEKDNGIDYNNEEIRIVSKFGSVTRGDGPIDSGFLSDLNVGFARLDDEETNYSEKLQLDGTVNGTTKVLSFSDTQYYLSANKKTRLIGWYPGIEATGGAFSEDDGSGKVTFPVIDGSTDIMVTEMVEGSQESKFDPIVFDHILSQVTVQAYAEDATDAAATWGKIQAVKILGKGQSIELTLPTAKEDKPTVNPKGTAALPLSGFSPVTLTESATALGTTPTMFAPGDHTSNKLKIEITTEKKETVIAEVLNNFVKGTSYIITLKFNKSGASSASVPITSDVSVTNWIPGLDPEESAIEVPTDADITVPAYASQTIEVTLIDDEEATGSADEPEKVQVQLDNAGKGSLWIGDKVIKSIEKISGGTPILIGRKKAGESKITVELNVDGSHKVQWRTKEGDNTTALIGTAAELLLKFTGAPSTITTYIFEADIDLMSQTWVPVSSFTKIIDGNGHKIHNLKITEDFTTGSNSGIFRSVSGTIQNLHIASGEILATNVGDSKYVAVFAGYLNGGEIIGCSNRAKVKSEKNAGGICGWFSTGNIINCTNYGDVTVTDTKAAGICCYLNSTGKIQECLNVATITGNTNVGGICSEIHQTNAEITACANKGKVIATSSGAGGICHLLYYGTIKACYNTGTIQASKDDETHYACGGIVGMMHNHNSNTILISACYNIGTISPKEIGELFPENEIGAIVGYNDDATKNITTNCFYSTCAYGAGTEGTKNLPSSFPSPTTVRTPAKVFSSTAWPSSTNETNWGIGNGSTDGNYWKSLGVWNSGAPIYPQLYWEED</sequence>
<proteinExistence type="predicted"/>
<protein>
    <recommendedName>
        <fullName evidence="2">GLUG domain-containing protein</fullName>
    </recommendedName>
</protein>
<gene>
    <name evidence="1" type="ORF">EZS27_003790</name>
</gene>
<dbReference type="InterPro" id="IPR025049">
    <property type="entry name" value="Mfa-like_1"/>
</dbReference>
<organism evidence="1">
    <name type="scientific">termite gut metagenome</name>
    <dbReference type="NCBI Taxonomy" id="433724"/>
    <lineage>
        <taxon>unclassified sequences</taxon>
        <taxon>metagenomes</taxon>
        <taxon>organismal metagenomes</taxon>
    </lineage>
</organism>
<accession>A0A5J4SSJ7</accession>
<comment type="caution">
    <text evidence="1">The sequence shown here is derived from an EMBL/GenBank/DDBJ whole genome shotgun (WGS) entry which is preliminary data.</text>
</comment>
<reference evidence="1" key="1">
    <citation type="submission" date="2019-03" db="EMBL/GenBank/DDBJ databases">
        <title>Single cell metagenomics reveals metabolic interactions within the superorganism composed of flagellate Streblomastix strix and complex community of Bacteroidetes bacteria on its surface.</title>
        <authorList>
            <person name="Treitli S.C."/>
            <person name="Kolisko M."/>
            <person name="Husnik F."/>
            <person name="Keeling P."/>
            <person name="Hampl V."/>
        </authorList>
    </citation>
    <scope>NUCLEOTIDE SEQUENCE</scope>
    <source>
        <strain evidence="1">STM</strain>
    </source>
</reference>